<dbReference type="InterPro" id="IPR053157">
    <property type="entry name" value="Sterol_Uptake_Regulator"/>
</dbReference>
<reference evidence="2" key="1">
    <citation type="journal article" date="2020" name="BMC Genomics">
        <title>Correction to: Identification and distribution of gene clusters required for synthesis of sphingolipid metabolism inhibitors in diverse species of the filamentous fungus Fusarium.</title>
        <authorList>
            <person name="Kim H.S."/>
            <person name="Lohmar J.M."/>
            <person name="Busman M."/>
            <person name="Brown D.W."/>
            <person name="Naumann T.A."/>
            <person name="Divon H.H."/>
            <person name="Lysoe E."/>
            <person name="Uhlig S."/>
            <person name="Proctor R.H."/>
        </authorList>
    </citation>
    <scope>NUCLEOTIDE SEQUENCE</scope>
    <source>
        <strain evidence="2">NRRL 22465</strain>
    </source>
</reference>
<accession>A0A8H4UNX7</accession>
<evidence type="ECO:0008006" key="4">
    <source>
        <dbReference type="Google" id="ProtNLM"/>
    </source>
</evidence>
<sequence>MCDEGRPVCRLCTMSERDCSFASQTPEDSISGSEEQLISPGSSSGSVPIATPPSTQDPTSDEPVNVNHMELLIHATLDKDLFNLGDRIADYPSGLAFALKVGLEAPYVMHQLLAFSARHLAHLHPERSAHYLHQAVTLQTQAVSLFNAAQPEVDRSNCVAIVLFSVALGHHVLADTLSKREPGGLDAFVTQCVQCIEMNRGIYTIVHAAWPLLLESELEPVLSLSAGFTSQPPRGDHCERVKELISSTDGLCEADKEVCRQVIQYLQIGFDAVLAEEEQGNRYQMLFTWTMLAPPEFTRLLAAKRPEVFVVLGYYALLLHCGKGMWQVGDSGAYMLGLIEDYLGPEWDYWLEHPRRIVAKDLS</sequence>
<feature type="compositionally biased region" description="Low complexity" evidence="1">
    <location>
        <begin position="38"/>
        <end position="49"/>
    </location>
</feature>
<dbReference type="PANTHER" id="PTHR47784">
    <property type="entry name" value="STEROL UPTAKE CONTROL PROTEIN 2"/>
    <property type="match status" value="1"/>
</dbReference>
<comment type="caution">
    <text evidence="2">The sequence shown here is derived from an EMBL/GenBank/DDBJ whole genome shotgun (WGS) entry which is preliminary data.</text>
</comment>
<evidence type="ECO:0000256" key="1">
    <source>
        <dbReference type="SAM" id="MobiDB-lite"/>
    </source>
</evidence>
<proteinExistence type="predicted"/>
<dbReference type="GO" id="GO:0001228">
    <property type="term" value="F:DNA-binding transcription activator activity, RNA polymerase II-specific"/>
    <property type="evidence" value="ECO:0007669"/>
    <property type="project" value="TreeGrafter"/>
</dbReference>
<dbReference type="EMBL" id="JABEYC010000241">
    <property type="protein sequence ID" value="KAF4980325.1"/>
    <property type="molecule type" value="Genomic_DNA"/>
</dbReference>
<dbReference type="OrthoDB" id="5350673at2759"/>
<feature type="compositionally biased region" description="Polar residues" evidence="1">
    <location>
        <begin position="23"/>
        <end position="36"/>
    </location>
</feature>
<protein>
    <recommendedName>
        <fullName evidence="4">Zn(2)-C6 fungal-type domain-containing protein</fullName>
    </recommendedName>
</protein>
<dbReference type="PANTHER" id="PTHR47784:SF4">
    <property type="entry name" value="ZN(II)2CYS6 TRANSCRIPTION FACTOR (EUROFUNG)"/>
    <property type="match status" value="1"/>
</dbReference>
<gene>
    <name evidence="2" type="ORF">FZEAL_3642</name>
</gene>
<name>A0A8H4UNX7_9HYPO</name>
<dbReference type="Proteomes" id="UP000635477">
    <property type="component" value="Unassembled WGS sequence"/>
</dbReference>
<evidence type="ECO:0000313" key="2">
    <source>
        <dbReference type="EMBL" id="KAF4980325.1"/>
    </source>
</evidence>
<dbReference type="AlphaFoldDB" id="A0A8H4UNX7"/>
<evidence type="ECO:0000313" key="3">
    <source>
        <dbReference type="Proteomes" id="UP000635477"/>
    </source>
</evidence>
<keyword evidence="3" id="KW-1185">Reference proteome</keyword>
<organism evidence="2 3">
    <name type="scientific">Fusarium zealandicum</name>
    <dbReference type="NCBI Taxonomy" id="1053134"/>
    <lineage>
        <taxon>Eukaryota</taxon>
        <taxon>Fungi</taxon>
        <taxon>Dikarya</taxon>
        <taxon>Ascomycota</taxon>
        <taxon>Pezizomycotina</taxon>
        <taxon>Sordariomycetes</taxon>
        <taxon>Hypocreomycetidae</taxon>
        <taxon>Hypocreales</taxon>
        <taxon>Nectriaceae</taxon>
        <taxon>Fusarium</taxon>
        <taxon>Fusarium staphyleae species complex</taxon>
    </lineage>
</organism>
<feature type="region of interest" description="Disordered" evidence="1">
    <location>
        <begin position="23"/>
        <end position="61"/>
    </location>
</feature>
<reference evidence="2" key="2">
    <citation type="submission" date="2020-05" db="EMBL/GenBank/DDBJ databases">
        <authorList>
            <person name="Kim H.-S."/>
            <person name="Proctor R.H."/>
            <person name="Brown D.W."/>
        </authorList>
    </citation>
    <scope>NUCLEOTIDE SEQUENCE</scope>
    <source>
        <strain evidence="2">NRRL 22465</strain>
    </source>
</reference>